<dbReference type="EMBL" id="JARKIF010000007">
    <property type="protein sequence ID" value="KAJ7634589.1"/>
    <property type="molecule type" value="Genomic_DNA"/>
</dbReference>
<reference evidence="2" key="1">
    <citation type="submission" date="2023-03" db="EMBL/GenBank/DDBJ databases">
        <title>Massive genome expansion in bonnet fungi (Mycena s.s.) driven by repeated elements and novel gene families across ecological guilds.</title>
        <authorList>
            <consortium name="Lawrence Berkeley National Laboratory"/>
            <person name="Harder C.B."/>
            <person name="Miyauchi S."/>
            <person name="Viragh M."/>
            <person name="Kuo A."/>
            <person name="Thoen E."/>
            <person name="Andreopoulos B."/>
            <person name="Lu D."/>
            <person name="Skrede I."/>
            <person name="Drula E."/>
            <person name="Henrissat B."/>
            <person name="Morin E."/>
            <person name="Kohler A."/>
            <person name="Barry K."/>
            <person name="LaButti K."/>
            <person name="Morin E."/>
            <person name="Salamov A."/>
            <person name="Lipzen A."/>
            <person name="Mereny Z."/>
            <person name="Hegedus B."/>
            <person name="Baldrian P."/>
            <person name="Stursova M."/>
            <person name="Weitz H."/>
            <person name="Taylor A."/>
            <person name="Grigoriev I.V."/>
            <person name="Nagy L.G."/>
            <person name="Martin F."/>
            <person name="Kauserud H."/>
        </authorList>
    </citation>
    <scope>NUCLEOTIDE SEQUENCE</scope>
    <source>
        <strain evidence="2">9284</strain>
    </source>
</reference>
<sequence>MLVSSPSLAMDVCRKATVTYGYTTCAPCREKRAKYKRDRTERLRAEKAKEKAKILKASVASNVTPKSVVVGEKRKTPSDGRDAVESMRKRFKAMETPRVKTEAKPVVVDPAAPVFAKFVASNELHKEIKRQYSRMGVASLRFYGTYAIIALPDVDNKQRARAVARDLKESTNLHFNLDDKTVGKGSNGTVVYRYSCTCHATSTLKRQASDLAVYFKKKKQSAADAETAMPEKTSECGGKIKISVEHDNSHPQGWLGQRVKVTVKHPKTKKL</sequence>
<proteinExistence type="predicted"/>
<gene>
    <name evidence="2" type="ORF">FB45DRAFT_1056599</name>
</gene>
<comment type="caution">
    <text evidence="2">The sequence shown here is derived from an EMBL/GenBank/DDBJ whole genome shotgun (WGS) entry which is preliminary data.</text>
</comment>
<evidence type="ECO:0000256" key="1">
    <source>
        <dbReference type="SAM" id="MobiDB-lite"/>
    </source>
</evidence>
<evidence type="ECO:0000313" key="2">
    <source>
        <dbReference type="EMBL" id="KAJ7634589.1"/>
    </source>
</evidence>
<feature type="compositionally biased region" description="Basic residues" evidence="1">
    <location>
        <begin position="261"/>
        <end position="271"/>
    </location>
</feature>
<feature type="region of interest" description="Disordered" evidence="1">
    <location>
        <begin position="247"/>
        <end position="271"/>
    </location>
</feature>
<dbReference type="Proteomes" id="UP001221142">
    <property type="component" value="Unassembled WGS sequence"/>
</dbReference>
<name>A0AAD7BYT9_9AGAR</name>
<organism evidence="2 3">
    <name type="scientific">Roridomyces roridus</name>
    <dbReference type="NCBI Taxonomy" id="1738132"/>
    <lineage>
        <taxon>Eukaryota</taxon>
        <taxon>Fungi</taxon>
        <taxon>Dikarya</taxon>
        <taxon>Basidiomycota</taxon>
        <taxon>Agaricomycotina</taxon>
        <taxon>Agaricomycetes</taxon>
        <taxon>Agaricomycetidae</taxon>
        <taxon>Agaricales</taxon>
        <taxon>Marasmiineae</taxon>
        <taxon>Mycenaceae</taxon>
        <taxon>Roridomyces</taxon>
    </lineage>
</organism>
<evidence type="ECO:0000313" key="3">
    <source>
        <dbReference type="Proteomes" id="UP001221142"/>
    </source>
</evidence>
<keyword evidence="3" id="KW-1185">Reference proteome</keyword>
<dbReference type="AlphaFoldDB" id="A0AAD7BYT9"/>
<protein>
    <submittedName>
        <fullName evidence="2">Uncharacterized protein</fullName>
    </submittedName>
</protein>
<accession>A0AAD7BYT9</accession>